<dbReference type="Proteomes" id="UP000695022">
    <property type="component" value="Unplaced"/>
</dbReference>
<sequence length="244" mass="27065">MHVIPVTIVITISAMMMQRPHRRAACRATMPVAMTTTPRKMPSPISSEFMRSVKLEAACTATDRQMSITLSFKEYFQGTVYAYQYFESQRCRTTLYDVKSVQFTVPLDGCGTKHEEDEYHMDGSVAYSNVIIVMPFTDSGDLLTSKAKPFRIVCREARRNTLRTVAYAPPAASADGKPYVQMKVVSGTDTTVAQAQRLQVGETAMLAFYYQTTAFWDVAISNCVAHDGEGPKSPGRVPLVDDNG</sequence>
<accession>A0ABM1F8D6</accession>
<dbReference type="Gene3D" id="2.60.40.3210">
    <property type="entry name" value="Zona pellucida, ZP-N domain"/>
    <property type="match status" value="1"/>
</dbReference>
<keyword evidence="2" id="KW-1185">Reference proteome</keyword>
<feature type="domain" description="ZP" evidence="1">
    <location>
        <begin position="58"/>
        <end position="244"/>
    </location>
</feature>
<dbReference type="Pfam" id="PF23344">
    <property type="entry name" value="ZP-N"/>
    <property type="match status" value="1"/>
</dbReference>
<dbReference type="PROSITE" id="PS51034">
    <property type="entry name" value="ZP_2"/>
    <property type="match status" value="1"/>
</dbReference>
<dbReference type="RefSeq" id="XP_014680707.1">
    <property type="nucleotide sequence ID" value="XM_014825221.1"/>
</dbReference>
<evidence type="ECO:0000259" key="1">
    <source>
        <dbReference type="PROSITE" id="PS51034"/>
    </source>
</evidence>
<gene>
    <name evidence="3" type="primary">LOC106820713</name>
</gene>
<dbReference type="PANTHER" id="PTHR46560:SF5">
    <property type="entry name" value="CYPHER, ISOFORM B"/>
    <property type="match status" value="1"/>
</dbReference>
<dbReference type="GeneID" id="106820713"/>
<dbReference type="PANTHER" id="PTHR46560">
    <property type="entry name" value="CYPHER, ISOFORM B"/>
    <property type="match status" value="1"/>
</dbReference>
<organism evidence="2 3">
    <name type="scientific">Priapulus caudatus</name>
    <name type="common">Priapulid worm</name>
    <dbReference type="NCBI Taxonomy" id="37621"/>
    <lineage>
        <taxon>Eukaryota</taxon>
        <taxon>Metazoa</taxon>
        <taxon>Ecdysozoa</taxon>
        <taxon>Scalidophora</taxon>
        <taxon>Priapulida</taxon>
        <taxon>Priapulimorpha</taxon>
        <taxon>Priapulimorphida</taxon>
        <taxon>Priapulidae</taxon>
        <taxon>Priapulus</taxon>
    </lineage>
</organism>
<evidence type="ECO:0000313" key="3">
    <source>
        <dbReference type="RefSeq" id="XP_014680707.1"/>
    </source>
</evidence>
<dbReference type="InterPro" id="IPR001507">
    <property type="entry name" value="ZP_dom"/>
</dbReference>
<proteinExistence type="predicted"/>
<reference evidence="3" key="1">
    <citation type="submission" date="2025-08" db="UniProtKB">
        <authorList>
            <consortium name="RefSeq"/>
        </authorList>
    </citation>
    <scope>IDENTIFICATION</scope>
</reference>
<dbReference type="InterPro" id="IPR055356">
    <property type="entry name" value="ZP-N"/>
</dbReference>
<name>A0ABM1F8D6_PRICU</name>
<protein>
    <submittedName>
        <fullName evidence="3">Uncharacterized protein LOC106820713</fullName>
    </submittedName>
</protein>
<evidence type="ECO:0000313" key="2">
    <source>
        <dbReference type="Proteomes" id="UP000695022"/>
    </source>
</evidence>